<feature type="non-terminal residue" evidence="2">
    <location>
        <position position="336"/>
    </location>
</feature>
<protein>
    <submittedName>
        <fullName evidence="2">HET domain protein</fullName>
    </submittedName>
</protein>
<comment type="caution">
    <text evidence="2">The sequence shown here is derived from an EMBL/GenBank/DDBJ whole genome shotgun (WGS) entry which is preliminary data.</text>
</comment>
<dbReference type="AlphaFoldDB" id="A0AAN6XMP8"/>
<feature type="domain" description="Heterokaryon incompatibility" evidence="1">
    <location>
        <begin position="47"/>
        <end position="181"/>
    </location>
</feature>
<proteinExistence type="predicted"/>
<name>A0AAN6XMP8_9PEZI</name>
<dbReference type="PANTHER" id="PTHR24148:SF73">
    <property type="entry name" value="HET DOMAIN PROTEIN (AFU_ORTHOLOGUE AFUA_8G01020)"/>
    <property type="match status" value="1"/>
</dbReference>
<dbReference type="InterPro" id="IPR052895">
    <property type="entry name" value="HetReg/Transcr_Mod"/>
</dbReference>
<dbReference type="PANTHER" id="PTHR24148">
    <property type="entry name" value="ANKYRIN REPEAT DOMAIN-CONTAINING PROTEIN 39 HOMOLOG-RELATED"/>
    <property type="match status" value="1"/>
</dbReference>
<evidence type="ECO:0000313" key="3">
    <source>
        <dbReference type="Proteomes" id="UP001303160"/>
    </source>
</evidence>
<gene>
    <name evidence="2" type="ORF">QBC40DRAFT_156530</name>
</gene>
<reference evidence="2" key="2">
    <citation type="submission" date="2023-05" db="EMBL/GenBank/DDBJ databases">
        <authorList>
            <consortium name="Lawrence Berkeley National Laboratory"/>
            <person name="Steindorff A."/>
            <person name="Hensen N."/>
            <person name="Bonometti L."/>
            <person name="Westerberg I."/>
            <person name="Brannstrom I.O."/>
            <person name="Guillou S."/>
            <person name="Cros-Aarteil S."/>
            <person name="Calhoun S."/>
            <person name="Haridas S."/>
            <person name="Kuo A."/>
            <person name="Mondo S."/>
            <person name="Pangilinan J."/>
            <person name="Riley R."/>
            <person name="Labutti K."/>
            <person name="Andreopoulos B."/>
            <person name="Lipzen A."/>
            <person name="Chen C."/>
            <person name="Yanf M."/>
            <person name="Daum C."/>
            <person name="Ng V."/>
            <person name="Clum A."/>
            <person name="Ohm R."/>
            <person name="Martin F."/>
            <person name="Silar P."/>
            <person name="Natvig D."/>
            <person name="Lalanne C."/>
            <person name="Gautier V."/>
            <person name="Ament-Velasquez S.L."/>
            <person name="Kruys A."/>
            <person name="Hutchinson M.I."/>
            <person name="Powell A.J."/>
            <person name="Barry K."/>
            <person name="Miller A.N."/>
            <person name="Grigoriev I.V."/>
            <person name="Debuchy R."/>
            <person name="Gladieux P."/>
            <person name="Thoren M.H."/>
            <person name="Johannesson H."/>
        </authorList>
    </citation>
    <scope>NUCLEOTIDE SEQUENCE</scope>
    <source>
        <strain evidence="2">CBS 315.58</strain>
    </source>
</reference>
<evidence type="ECO:0000259" key="1">
    <source>
        <dbReference type="Pfam" id="PF06985"/>
    </source>
</evidence>
<organism evidence="2 3">
    <name type="scientific">Triangularia verruculosa</name>
    <dbReference type="NCBI Taxonomy" id="2587418"/>
    <lineage>
        <taxon>Eukaryota</taxon>
        <taxon>Fungi</taxon>
        <taxon>Dikarya</taxon>
        <taxon>Ascomycota</taxon>
        <taxon>Pezizomycotina</taxon>
        <taxon>Sordariomycetes</taxon>
        <taxon>Sordariomycetidae</taxon>
        <taxon>Sordariales</taxon>
        <taxon>Podosporaceae</taxon>
        <taxon>Triangularia</taxon>
    </lineage>
</organism>
<evidence type="ECO:0000313" key="2">
    <source>
        <dbReference type="EMBL" id="KAK4203173.1"/>
    </source>
</evidence>
<accession>A0AAN6XMP8</accession>
<sequence>MSPAHFEYRPIDQSAAQIRVLTLRPGSSDDPISCTLTHHRLQHETNYEAISYCWGNPNRDHLIYIGTISLRVTKSAHDALRHLRLKDRSRRIWIDAICINQADRNERNHQVQLMAQIYKGASRVLAWLGPASSGSDKAMKLVKSVSAKSVAKPAIEVWHAVQALGDLMKRPFWSRTWILQEMICPEKPPLIGCGTQWVDWDTWASASPLSLGSELEDILNPKASILGGQTVEAYSEALEVFSGINYQRGLTSGLHQHQGITDLIRLLTLSMNSKCSDIRDHVFAILGMMHNDSTIPADIQPPKPDYNKRVRRVYTEMAKFAIESDKTLLILSLRTH</sequence>
<dbReference type="Pfam" id="PF06985">
    <property type="entry name" value="HET"/>
    <property type="match status" value="1"/>
</dbReference>
<dbReference type="InterPro" id="IPR010730">
    <property type="entry name" value="HET"/>
</dbReference>
<keyword evidence="3" id="KW-1185">Reference proteome</keyword>
<dbReference type="Proteomes" id="UP001303160">
    <property type="component" value="Unassembled WGS sequence"/>
</dbReference>
<reference evidence="2" key="1">
    <citation type="journal article" date="2023" name="Mol. Phylogenet. Evol.">
        <title>Genome-scale phylogeny and comparative genomics of the fungal order Sordariales.</title>
        <authorList>
            <person name="Hensen N."/>
            <person name="Bonometti L."/>
            <person name="Westerberg I."/>
            <person name="Brannstrom I.O."/>
            <person name="Guillou S."/>
            <person name="Cros-Aarteil S."/>
            <person name="Calhoun S."/>
            <person name="Haridas S."/>
            <person name="Kuo A."/>
            <person name="Mondo S."/>
            <person name="Pangilinan J."/>
            <person name="Riley R."/>
            <person name="LaButti K."/>
            <person name="Andreopoulos B."/>
            <person name="Lipzen A."/>
            <person name="Chen C."/>
            <person name="Yan M."/>
            <person name="Daum C."/>
            <person name="Ng V."/>
            <person name="Clum A."/>
            <person name="Steindorff A."/>
            <person name="Ohm R.A."/>
            <person name="Martin F."/>
            <person name="Silar P."/>
            <person name="Natvig D.O."/>
            <person name="Lalanne C."/>
            <person name="Gautier V."/>
            <person name="Ament-Velasquez S.L."/>
            <person name="Kruys A."/>
            <person name="Hutchinson M.I."/>
            <person name="Powell A.J."/>
            <person name="Barry K."/>
            <person name="Miller A.N."/>
            <person name="Grigoriev I.V."/>
            <person name="Debuchy R."/>
            <person name="Gladieux P."/>
            <person name="Hiltunen Thoren M."/>
            <person name="Johannesson H."/>
        </authorList>
    </citation>
    <scope>NUCLEOTIDE SEQUENCE</scope>
    <source>
        <strain evidence="2">CBS 315.58</strain>
    </source>
</reference>
<dbReference type="EMBL" id="MU863891">
    <property type="protein sequence ID" value="KAK4203173.1"/>
    <property type="molecule type" value="Genomic_DNA"/>
</dbReference>